<protein>
    <recommendedName>
        <fullName evidence="3">DUF3168 domain-containing protein</fullName>
    </recommendedName>
</protein>
<dbReference type="STRING" id="34061.B0189_09705"/>
<proteinExistence type="predicted"/>
<name>A0A1N7G472_9GAMM</name>
<organism evidence="1 2">
    <name type="scientific">Moraxella cuniculi DSM 21768</name>
    <dbReference type="NCBI Taxonomy" id="1122245"/>
    <lineage>
        <taxon>Bacteria</taxon>
        <taxon>Pseudomonadati</taxon>
        <taxon>Pseudomonadota</taxon>
        <taxon>Gammaproteobacteria</taxon>
        <taxon>Moraxellales</taxon>
        <taxon>Moraxellaceae</taxon>
        <taxon>Moraxella</taxon>
    </lineage>
</organism>
<accession>A0A1N7G472</accession>
<dbReference type="EMBL" id="FTNU01000023">
    <property type="protein sequence ID" value="SIS07403.1"/>
    <property type="molecule type" value="Genomic_DNA"/>
</dbReference>
<evidence type="ECO:0000313" key="2">
    <source>
        <dbReference type="Proteomes" id="UP000187495"/>
    </source>
</evidence>
<dbReference type="Proteomes" id="UP000187495">
    <property type="component" value="Unassembled WGS sequence"/>
</dbReference>
<reference evidence="2" key="1">
    <citation type="submission" date="2017-01" db="EMBL/GenBank/DDBJ databases">
        <authorList>
            <person name="Varghese N."/>
            <person name="Submissions S."/>
        </authorList>
    </citation>
    <scope>NUCLEOTIDE SEQUENCE [LARGE SCALE GENOMIC DNA]</scope>
    <source>
        <strain evidence="2">DSM 21768</strain>
    </source>
</reference>
<gene>
    <name evidence="1" type="ORF">SAMN02745664_12318</name>
</gene>
<evidence type="ECO:0008006" key="3">
    <source>
        <dbReference type="Google" id="ProtNLM"/>
    </source>
</evidence>
<dbReference type="RefSeq" id="WP_076556113.1">
    <property type="nucleotide sequence ID" value="NZ_FTNU01000023.1"/>
</dbReference>
<keyword evidence="2" id="KW-1185">Reference proteome</keyword>
<dbReference type="AlphaFoldDB" id="A0A1N7G472"/>
<evidence type="ECO:0000313" key="1">
    <source>
        <dbReference type="EMBL" id="SIS07403.1"/>
    </source>
</evidence>
<sequence length="115" mass="13312">MHASEQIFNILSELVDGNIYPLFVPETAPDSDRYIVYQIISTEPDNTLDGTTGHEWVRVQIDVYCNDYDEMLALSSRVIGRLNGITPSNYLGVQHLYEANQYRAIIEYEFWQTFV</sequence>